<dbReference type="AlphaFoldDB" id="A0A5A7NYF8"/>
<feature type="region of interest" description="Disordered" evidence="1">
    <location>
        <begin position="1"/>
        <end position="53"/>
    </location>
</feature>
<accession>A0A5A7NYF8</accession>
<feature type="compositionally biased region" description="Low complexity" evidence="1">
    <location>
        <begin position="21"/>
        <end position="33"/>
    </location>
</feature>
<dbReference type="EMBL" id="BKCP01000002">
    <property type="protein sequence ID" value="GER25308.1"/>
    <property type="molecule type" value="Genomic_DNA"/>
</dbReference>
<comment type="caution">
    <text evidence="2">The sequence shown here is derived from an EMBL/GenBank/DDBJ whole genome shotgun (WGS) entry which is preliminary data.</text>
</comment>
<organism evidence="2 3">
    <name type="scientific">Striga asiatica</name>
    <name type="common">Asiatic witchweed</name>
    <name type="synonym">Buchnera asiatica</name>
    <dbReference type="NCBI Taxonomy" id="4170"/>
    <lineage>
        <taxon>Eukaryota</taxon>
        <taxon>Viridiplantae</taxon>
        <taxon>Streptophyta</taxon>
        <taxon>Embryophyta</taxon>
        <taxon>Tracheophyta</taxon>
        <taxon>Spermatophyta</taxon>
        <taxon>Magnoliopsida</taxon>
        <taxon>eudicotyledons</taxon>
        <taxon>Gunneridae</taxon>
        <taxon>Pentapetalae</taxon>
        <taxon>asterids</taxon>
        <taxon>lamiids</taxon>
        <taxon>Lamiales</taxon>
        <taxon>Orobanchaceae</taxon>
        <taxon>Buchnereae</taxon>
        <taxon>Striga</taxon>
    </lineage>
</organism>
<name>A0A5A7NYF8_STRAF</name>
<evidence type="ECO:0000256" key="1">
    <source>
        <dbReference type="SAM" id="MobiDB-lite"/>
    </source>
</evidence>
<evidence type="ECO:0000313" key="3">
    <source>
        <dbReference type="Proteomes" id="UP000325081"/>
    </source>
</evidence>
<proteinExistence type="predicted"/>
<sequence>MACGKIPATDVVTHRSRRRTLPSPSYSTLSLSPAQTQPRHRPSTGCRGSSLVKPTRPIATATGAHHLTTANGITVGFQAHSDLQEQSTTEIRSLLQTKTTGHHCRDLPSDAAGVVEF</sequence>
<evidence type="ECO:0000313" key="2">
    <source>
        <dbReference type="EMBL" id="GER25308.1"/>
    </source>
</evidence>
<dbReference type="Proteomes" id="UP000325081">
    <property type="component" value="Unassembled WGS sequence"/>
</dbReference>
<keyword evidence="3" id="KW-1185">Reference proteome</keyword>
<gene>
    <name evidence="2" type="ORF">STAS_00878</name>
</gene>
<reference evidence="3" key="1">
    <citation type="journal article" date="2019" name="Curr. Biol.">
        <title>Genome Sequence of Striga asiatica Provides Insight into the Evolution of Plant Parasitism.</title>
        <authorList>
            <person name="Yoshida S."/>
            <person name="Kim S."/>
            <person name="Wafula E.K."/>
            <person name="Tanskanen J."/>
            <person name="Kim Y.M."/>
            <person name="Honaas L."/>
            <person name="Yang Z."/>
            <person name="Spallek T."/>
            <person name="Conn C.E."/>
            <person name="Ichihashi Y."/>
            <person name="Cheong K."/>
            <person name="Cui S."/>
            <person name="Der J.P."/>
            <person name="Gundlach H."/>
            <person name="Jiao Y."/>
            <person name="Hori C."/>
            <person name="Ishida J.K."/>
            <person name="Kasahara H."/>
            <person name="Kiba T."/>
            <person name="Kim M.S."/>
            <person name="Koo N."/>
            <person name="Laohavisit A."/>
            <person name="Lee Y.H."/>
            <person name="Lumba S."/>
            <person name="McCourt P."/>
            <person name="Mortimer J.C."/>
            <person name="Mutuku J.M."/>
            <person name="Nomura T."/>
            <person name="Sasaki-Sekimoto Y."/>
            <person name="Seto Y."/>
            <person name="Wang Y."/>
            <person name="Wakatake T."/>
            <person name="Sakakibara H."/>
            <person name="Demura T."/>
            <person name="Yamaguchi S."/>
            <person name="Yoneyama K."/>
            <person name="Manabe R.I."/>
            <person name="Nelson D.C."/>
            <person name="Schulman A.H."/>
            <person name="Timko M.P."/>
            <person name="dePamphilis C.W."/>
            <person name="Choi D."/>
            <person name="Shirasu K."/>
        </authorList>
    </citation>
    <scope>NUCLEOTIDE SEQUENCE [LARGE SCALE GENOMIC DNA]</scope>
    <source>
        <strain evidence="3">cv. UVA1</strain>
    </source>
</reference>
<protein>
    <submittedName>
        <fullName evidence="2">N-acetylmuramoyl-L-alanine amidase</fullName>
    </submittedName>
</protein>